<evidence type="ECO:0000313" key="2">
    <source>
        <dbReference type="EMBL" id="CUG92861.1"/>
    </source>
</evidence>
<dbReference type="AlphaFoldDB" id="A0A0S4JMW3"/>
<reference evidence="3" key="1">
    <citation type="submission" date="2015-09" db="EMBL/GenBank/DDBJ databases">
        <authorList>
            <consortium name="Pathogen Informatics"/>
        </authorList>
    </citation>
    <scope>NUCLEOTIDE SEQUENCE [LARGE SCALE GENOMIC DNA]</scope>
    <source>
        <strain evidence="3">Lake Konstanz</strain>
    </source>
</reference>
<keyword evidence="3" id="KW-1185">Reference proteome</keyword>
<organism evidence="2 3">
    <name type="scientific">Bodo saltans</name>
    <name type="common">Flagellated protozoan</name>
    <dbReference type="NCBI Taxonomy" id="75058"/>
    <lineage>
        <taxon>Eukaryota</taxon>
        <taxon>Discoba</taxon>
        <taxon>Euglenozoa</taxon>
        <taxon>Kinetoplastea</taxon>
        <taxon>Metakinetoplastina</taxon>
        <taxon>Eubodonida</taxon>
        <taxon>Bodonidae</taxon>
        <taxon>Bodo</taxon>
    </lineage>
</organism>
<proteinExistence type="predicted"/>
<dbReference type="EMBL" id="CYKH01002091">
    <property type="protein sequence ID" value="CUG92861.1"/>
    <property type="molecule type" value="Genomic_DNA"/>
</dbReference>
<sequence>MAIPTEGTFIPPLSFLAYVIHAVKKTFRQSVPHFAVVKRISHAERRSRSTSLQHAYPLPVAPSTPSPSSSGAASHRRAVLIAHWIRQSPRIVAEIVCSIGRDISSSPLLWAAAQHHGVSFSALAAKTTLEEVVATSLHHLSKCGVEQQQGIDSSISTQFTILASLLPVRGLFMCSARWVHHLVVADEIQIVRWLRSRQPEKWWVGMGTRILTSAVSGVVENSLVLVLCVRAWFPQGRALADQTQTPVWSVADLTTLVGRQQAVCALGAALVSATIRSYVLPRTTTFLQRVLLWCFEEVEYFAMRRYADVGRHPYYDDVDESLLTNDERAVRNEKREAEQRAAVLRAVGMRSASWIITRVCLVHPLNCLMQLLNSMAVLWALGIASPRQGNRVLLGLAESAGWTSWAYDQSHVELQDFGSVLVETSIHSSSLVEGDGNVVKSLDVLMQRVGSLEPLYRGWQWTLLASVAALHVSTIGRITATTTWSSLLQ</sequence>
<feature type="region of interest" description="Disordered" evidence="1">
    <location>
        <begin position="46"/>
        <end position="72"/>
    </location>
</feature>
<dbReference type="VEuPathDB" id="TriTrypDB:BSAL_39735"/>
<evidence type="ECO:0000256" key="1">
    <source>
        <dbReference type="SAM" id="MobiDB-lite"/>
    </source>
</evidence>
<protein>
    <submittedName>
        <fullName evidence="2">Uncharacterized protein</fullName>
    </submittedName>
</protein>
<name>A0A0S4JMW3_BODSA</name>
<evidence type="ECO:0000313" key="3">
    <source>
        <dbReference type="Proteomes" id="UP000051952"/>
    </source>
</evidence>
<accession>A0A0S4JMW3</accession>
<gene>
    <name evidence="2" type="ORF">BSAL_39735</name>
</gene>
<dbReference type="Proteomes" id="UP000051952">
    <property type="component" value="Unassembled WGS sequence"/>
</dbReference>